<proteinExistence type="predicted"/>
<keyword evidence="1" id="KW-0732">Signal</keyword>
<feature type="chain" id="PRO_5013547495" description="Secreted protein" evidence="1">
    <location>
        <begin position="21"/>
        <end position="118"/>
    </location>
</feature>
<evidence type="ECO:0000256" key="1">
    <source>
        <dbReference type="SAM" id="SignalP"/>
    </source>
</evidence>
<dbReference type="EMBL" id="KZ293551">
    <property type="protein sequence ID" value="PBK58338.1"/>
    <property type="molecule type" value="Genomic_DNA"/>
</dbReference>
<name>A0A2H3AX26_9AGAR</name>
<accession>A0A2H3AX26</accession>
<feature type="signal peptide" evidence="1">
    <location>
        <begin position="1"/>
        <end position="20"/>
    </location>
</feature>
<evidence type="ECO:0000313" key="3">
    <source>
        <dbReference type="Proteomes" id="UP000218334"/>
    </source>
</evidence>
<reference evidence="3" key="1">
    <citation type="journal article" date="2017" name="Nat. Ecol. Evol.">
        <title>Genome expansion and lineage-specific genetic innovations in the forest pathogenic fungi Armillaria.</title>
        <authorList>
            <person name="Sipos G."/>
            <person name="Prasanna A.N."/>
            <person name="Walter M.C."/>
            <person name="O'Connor E."/>
            <person name="Balint B."/>
            <person name="Krizsan K."/>
            <person name="Kiss B."/>
            <person name="Hess J."/>
            <person name="Varga T."/>
            <person name="Slot J."/>
            <person name="Riley R."/>
            <person name="Boka B."/>
            <person name="Rigling D."/>
            <person name="Barry K."/>
            <person name="Lee J."/>
            <person name="Mihaltcheva S."/>
            <person name="LaButti K."/>
            <person name="Lipzen A."/>
            <person name="Waldron R."/>
            <person name="Moloney N.M."/>
            <person name="Sperisen C."/>
            <person name="Kredics L."/>
            <person name="Vagvoelgyi C."/>
            <person name="Patrignani A."/>
            <person name="Fitzpatrick D."/>
            <person name="Nagy I."/>
            <person name="Doyle S."/>
            <person name="Anderson J.B."/>
            <person name="Grigoriev I.V."/>
            <person name="Gueldener U."/>
            <person name="Muensterkoetter M."/>
            <person name="Nagy L.G."/>
        </authorList>
    </citation>
    <scope>NUCLEOTIDE SEQUENCE [LARGE SCALE GENOMIC DNA]</scope>
    <source>
        <strain evidence="3">28-4</strain>
    </source>
</reference>
<dbReference type="AlphaFoldDB" id="A0A2H3AX26"/>
<keyword evidence="3" id="KW-1185">Reference proteome</keyword>
<organism evidence="2 3">
    <name type="scientific">Armillaria solidipes</name>
    <dbReference type="NCBI Taxonomy" id="1076256"/>
    <lineage>
        <taxon>Eukaryota</taxon>
        <taxon>Fungi</taxon>
        <taxon>Dikarya</taxon>
        <taxon>Basidiomycota</taxon>
        <taxon>Agaricomycotina</taxon>
        <taxon>Agaricomycetes</taxon>
        <taxon>Agaricomycetidae</taxon>
        <taxon>Agaricales</taxon>
        <taxon>Marasmiineae</taxon>
        <taxon>Physalacriaceae</taxon>
        <taxon>Armillaria</taxon>
    </lineage>
</organism>
<sequence>MGGNLRRMLATLLFIDRIFGGLVSPELSIDTTRIRFTLSFSAHLSIPHDYTAPGVSPFLLPTSPLHSSHSPLHDIQDDGGVRVLCPFETCSTFMYRRLQTIFSRFRVYPDPRPRIHES</sequence>
<protein>
    <recommendedName>
        <fullName evidence="4">Secreted protein</fullName>
    </recommendedName>
</protein>
<evidence type="ECO:0008006" key="4">
    <source>
        <dbReference type="Google" id="ProtNLM"/>
    </source>
</evidence>
<evidence type="ECO:0000313" key="2">
    <source>
        <dbReference type="EMBL" id="PBK58338.1"/>
    </source>
</evidence>
<gene>
    <name evidence="2" type="ORF">ARMSODRAFT_967839</name>
</gene>
<dbReference type="Proteomes" id="UP000218334">
    <property type="component" value="Unassembled WGS sequence"/>
</dbReference>